<dbReference type="EMBL" id="JAJCJQ010000001">
    <property type="protein sequence ID" value="MCB6959289.1"/>
    <property type="molecule type" value="Genomic_DNA"/>
</dbReference>
<accession>A0AAW4UJN4</accession>
<sequence length="277" mass="32153">MSRERTDDEVKRLAPKQEVLRELYIKSGNECAYPGCHNVLVDENGNFVGEVCHIEAAMPGGERFNSNMTNEDRRSFGNLMLMCHQHHVVTDDIEKYTVEKLKEMKRNHEAKYSGIIGQMMNSITDYGMSLEYTPCCNCRKMSRILDWGLTDAENCENAAILDKHLQKLLDLPIETRRLLGIMVMRSYYDRCDCIVPIHEVERATGLKPENMIQNVEILERRRITSEIEVEDGIPNCKLYSDFKSGWSYWNDIREFVKQTGTPIERICCDLDFSVFDE</sequence>
<proteinExistence type="predicted"/>
<evidence type="ECO:0000313" key="1">
    <source>
        <dbReference type="EMBL" id="MCB6959289.1"/>
    </source>
</evidence>
<dbReference type="Proteomes" id="UP001197741">
    <property type="component" value="Unassembled WGS sequence"/>
</dbReference>
<comment type="caution">
    <text evidence="1">The sequence shown here is derived from an EMBL/GenBank/DDBJ whole genome shotgun (WGS) entry which is preliminary data.</text>
</comment>
<dbReference type="RefSeq" id="WP_306782610.1">
    <property type="nucleotide sequence ID" value="NZ_JAJCJQ010000001.1"/>
</dbReference>
<organism evidence="1 2">
    <name type="scientific">Agathobacter rectalis</name>
    <dbReference type="NCBI Taxonomy" id="39491"/>
    <lineage>
        <taxon>Bacteria</taxon>
        <taxon>Bacillati</taxon>
        <taxon>Bacillota</taxon>
        <taxon>Clostridia</taxon>
        <taxon>Lachnospirales</taxon>
        <taxon>Lachnospiraceae</taxon>
        <taxon>Agathobacter</taxon>
    </lineage>
</organism>
<evidence type="ECO:0008006" key="3">
    <source>
        <dbReference type="Google" id="ProtNLM"/>
    </source>
</evidence>
<name>A0AAW4UJN4_9FIRM</name>
<dbReference type="AlphaFoldDB" id="A0AAW4UJN4"/>
<evidence type="ECO:0000313" key="2">
    <source>
        <dbReference type="Proteomes" id="UP001197741"/>
    </source>
</evidence>
<reference evidence="1" key="1">
    <citation type="submission" date="2021-10" db="EMBL/GenBank/DDBJ databases">
        <title>Collection of gut derived symbiotic bacterial strains cultured from healthy donors.</title>
        <authorList>
            <person name="Lin H."/>
            <person name="Littmann E."/>
            <person name="Kohout C."/>
            <person name="Pamer E.G."/>
        </authorList>
    </citation>
    <scope>NUCLEOTIDE SEQUENCE</scope>
    <source>
        <strain evidence="1">DFI.7.28A</strain>
    </source>
</reference>
<protein>
    <recommendedName>
        <fullName evidence="3">HNH endonuclease</fullName>
    </recommendedName>
</protein>
<gene>
    <name evidence="1" type="ORF">LIZ82_00055</name>
</gene>